<gene>
    <name evidence="3" type="ORF">ACFSBT_04715</name>
</gene>
<keyword evidence="4" id="KW-1185">Reference proteome</keyword>
<feature type="compositionally biased region" description="Low complexity" evidence="1">
    <location>
        <begin position="7"/>
        <end position="20"/>
    </location>
</feature>
<dbReference type="AlphaFoldDB" id="A0ABD6ASH6"/>
<protein>
    <recommendedName>
        <fullName evidence="2">DUF7344 domain-containing protein</fullName>
    </recommendedName>
</protein>
<evidence type="ECO:0000259" key="2">
    <source>
        <dbReference type="Pfam" id="PF24035"/>
    </source>
</evidence>
<organism evidence="3 4">
    <name type="scientific">Halomarina rubra</name>
    <dbReference type="NCBI Taxonomy" id="2071873"/>
    <lineage>
        <taxon>Archaea</taxon>
        <taxon>Methanobacteriati</taxon>
        <taxon>Methanobacteriota</taxon>
        <taxon>Stenosarchaea group</taxon>
        <taxon>Halobacteria</taxon>
        <taxon>Halobacteriales</taxon>
        <taxon>Natronomonadaceae</taxon>
        <taxon>Halomarina</taxon>
    </lineage>
</organism>
<comment type="caution">
    <text evidence="3">The sequence shown here is derived from an EMBL/GenBank/DDBJ whole genome shotgun (WGS) entry which is preliminary data.</text>
</comment>
<dbReference type="Proteomes" id="UP001597187">
    <property type="component" value="Unassembled WGS sequence"/>
</dbReference>
<dbReference type="Pfam" id="PF24035">
    <property type="entry name" value="DUF7344"/>
    <property type="match status" value="1"/>
</dbReference>
<evidence type="ECO:0000256" key="1">
    <source>
        <dbReference type="SAM" id="MobiDB-lite"/>
    </source>
</evidence>
<sequence length="152" mass="16644">MSSQRLTETPSETAPEPTSSVAVERDDAFHLLSNSRRREVMRYLLDNDGPTELGELAEFVAAKENGCEPDELSSDGRKRVYISLYQGHMPKLAKHDIVEYDQARGTVTANPLIEAFAPYLDETPLSTDDTSGANRGNSGSGFTTTLSSIFGR</sequence>
<evidence type="ECO:0000313" key="4">
    <source>
        <dbReference type="Proteomes" id="UP001597187"/>
    </source>
</evidence>
<dbReference type="RefSeq" id="WP_250872552.1">
    <property type="nucleotide sequence ID" value="NZ_JALXFV010000002.1"/>
</dbReference>
<accession>A0ABD6ASH6</accession>
<evidence type="ECO:0000313" key="3">
    <source>
        <dbReference type="EMBL" id="MFD1512582.1"/>
    </source>
</evidence>
<reference evidence="3 4" key="1">
    <citation type="journal article" date="2019" name="Int. J. Syst. Evol. Microbiol.">
        <title>The Global Catalogue of Microorganisms (GCM) 10K type strain sequencing project: providing services to taxonomists for standard genome sequencing and annotation.</title>
        <authorList>
            <consortium name="The Broad Institute Genomics Platform"/>
            <consortium name="The Broad Institute Genome Sequencing Center for Infectious Disease"/>
            <person name="Wu L."/>
            <person name="Ma J."/>
        </authorList>
    </citation>
    <scope>NUCLEOTIDE SEQUENCE [LARGE SCALE GENOMIC DNA]</scope>
    <source>
        <strain evidence="3 4">CGMCC 1.12563</strain>
    </source>
</reference>
<name>A0ABD6ASH6_9EURY</name>
<feature type="domain" description="DUF7344" evidence="2">
    <location>
        <begin position="29"/>
        <end position="108"/>
    </location>
</feature>
<feature type="region of interest" description="Disordered" evidence="1">
    <location>
        <begin position="1"/>
        <end position="26"/>
    </location>
</feature>
<dbReference type="EMBL" id="JBHUDC010000002">
    <property type="protein sequence ID" value="MFD1512582.1"/>
    <property type="molecule type" value="Genomic_DNA"/>
</dbReference>
<dbReference type="InterPro" id="IPR055768">
    <property type="entry name" value="DUF7344"/>
</dbReference>
<proteinExistence type="predicted"/>